<feature type="domain" description="Aldehyde dehydrogenase" evidence="1">
    <location>
        <begin position="259"/>
        <end position="352"/>
    </location>
</feature>
<gene>
    <name evidence="2" type="ORF">B2A_07232</name>
</gene>
<evidence type="ECO:0000313" key="2">
    <source>
        <dbReference type="EMBL" id="EQD50645.1"/>
    </source>
</evidence>
<sequence>EESVMGTLVSRIKARLQHIRIGDPLDKAIDMGALISPTHRSRVHGFVEQAQAQGATVWQPQIPLPRQGAFYPPTLLTDVSTANVVWREEIFGPVLAATSFRTLHEAVELANNTQYGLAATLYTENINRALELAVKLKAGVVWINTTNQLDAACGFGGIRESGFGREGGLEGMLDYLRERDAWGALGVDAAPRGAQQPGTAAARLERSGKMLADSLSATAPAAEAGDERRPGLIDRTFKNFIGGKQTRPDGGLSRPIHDARGRLAGWVSRGNRKDIRDAVEAAFRAEKWCDATAHLRSQILFYIGENLAVRRDELAARLGRLTGRKAAQSRAEVDLAIERLFSYGGWADKYDGLIH</sequence>
<protein>
    <submittedName>
        <fullName evidence="2">Betaine-aldehyde dehydrogenase</fullName>
    </submittedName>
</protein>
<feature type="non-terminal residue" evidence="2">
    <location>
        <position position="355"/>
    </location>
</feature>
<feature type="non-terminal residue" evidence="2">
    <location>
        <position position="1"/>
    </location>
</feature>
<dbReference type="GO" id="GO:0016620">
    <property type="term" value="F:oxidoreductase activity, acting on the aldehyde or oxo group of donors, NAD or NADP as acceptor"/>
    <property type="evidence" value="ECO:0007669"/>
    <property type="project" value="InterPro"/>
</dbReference>
<proteinExistence type="predicted"/>
<comment type="caution">
    <text evidence="2">The sequence shown here is derived from an EMBL/GenBank/DDBJ whole genome shotgun (WGS) entry which is preliminary data.</text>
</comment>
<dbReference type="PANTHER" id="PTHR11699">
    <property type="entry name" value="ALDEHYDE DEHYDROGENASE-RELATED"/>
    <property type="match status" value="1"/>
</dbReference>
<feature type="domain" description="Aldehyde dehydrogenase" evidence="1">
    <location>
        <begin position="2"/>
        <end position="177"/>
    </location>
</feature>
<dbReference type="InterPro" id="IPR015590">
    <property type="entry name" value="Aldehyde_DH_dom"/>
</dbReference>
<dbReference type="InterPro" id="IPR016163">
    <property type="entry name" value="Ald_DH_C"/>
</dbReference>
<dbReference type="InterPro" id="IPR016162">
    <property type="entry name" value="Ald_DH_N"/>
</dbReference>
<dbReference type="Gene3D" id="3.40.605.10">
    <property type="entry name" value="Aldehyde Dehydrogenase, Chain A, domain 1"/>
    <property type="match status" value="2"/>
</dbReference>
<name>T1B8X7_9ZZZZ</name>
<reference evidence="2" key="1">
    <citation type="submission" date="2013-08" db="EMBL/GenBank/DDBJ databases">
        <authorList>
            <person name="Mendez C."/>
            <person name="Richter M."/>
            <person name="Ferrer M."/>
            <person name="Sanchez J."/>
        </authorList>
    </citation>
    <scope>NUCLEOTIDE SEQUENCE</scope>
</reference>
<dbReference type="SUPFAM" id="SSF53720">
    <property type="entry name" value="ALDH-like"/>
    <property type="match status" value="2"/>
</dbReference>
<dbReference type="InterPro" id="IPR016161">
    <property type="entry name" value="Ald_DH/histidinol_DH"/>
</dbReference>
<organism evidence="2">
    <name type="scientific">mine drainage metagenome</name>
    <dbReference type="NCBI Taxonomy" id="410659"/>
    <lineage>
        <taxon>unclassified sequences</taxon>
        <taxon>metagenomes</taxon>
        <taxon>ecological metagenomes</taxon>
    </lineage>
</organism>
<dbReference type="Gene3D" id="3.40.309.10">
    <property type="entry name" value="Aldehyde Dehydrogenase, Chain A, domain 2"/>
    <property type="match status" value="1"/>
</dbReference>
<dbReference type="Pfam" id="PF00171">
    <property type="entry name" value="Aldedh"/>
    <property type="match status" value="2"/>
</dbReference>
<evidence type="ECO:0000259" key="1">
    <source>
        <dbReference type="Pfam" id="PF00171"/>
    </source>
</evidence>
<accession>T1B8X7</accession>
<dbReference type="EMBL" id="AUZZ01005175">
    <property type="protein sequence ID" value="EQD50645.1"/>
    <property type="molecule type" value="Genomic_DNA"/>
</dbReference>
<reference evidence="2" key="2">
    <citation type="journal article" date="2014" name="ISME J.">
        <title>Microbial stratification in low pH oxic and suboxic macroscopic growths along an acid mine drainage.</title>
        <authorList>
            <person name="Mendez-Garcia C."/>
            <person name="Mesa V."/>
            <person name="Sprenger R.R."/>
            <person name="Richter M."/>
            <person name="Diez M.S."/>
            <person name="Solano J."/>
            <person name="Bargiela R."/>
            <person name="Golyshina O.V."/>
            <person name="Manteca A."/>
            <person name="Ramos J.L."/>
            <person name="Gallego J.R."/>
            <person name="Llorente I."/>
            <person name="Martins Dos Santos V.A."/>
            <person name="Jensen O.N."/>
            <person name="Pelaez A.I."/>
            <person name="Sanchez J."/>
            <person name="Ferrer M."/>
        </authorList>
    </citation>
    <scope>NUCLEOTIDE SEQUENCE</scope>
</reference>
<dbReference type="AlphaFoldDB" id="T1B8X7"/>